<sequence>MKKVRYKLIMLTVFISLVTAIIISVTITFRNIQTNNNLLKIQKENLNNDYDERIKEQVEIAISMIDAINEKAKNGEITIDEAKKQSADLLRKLKFGADGYFWADNIDGTNIVLLGSETEGTNRLDTKDSTGKYLIKEIIENGKKEGGGYTDYWFPKSGETEASLKRGYSKLYTPYNWIIGTGNYIDNIDEVILEREYILKKDIQVGIIINVFLVIGALIVAVILSVITSKQLTNPLIKIKDFALRLSGYDFSNPIHIRSKDEFGQTAEALNEAQKNVKTLVSLIIDESQNIGASSEELSATVEELFSKIVIIDEAVESITSAIQESGAVTEEISASIEEVDSSINVLSGKSMDGSNISNAAKERALAVKDNSNKAIEETREVYNEKKEKMEKAIEAVMVVESIKVMADTIGNIADQTNLLALNAAIEAARAGEQGKGFAVVADEVRKLAEQSSNAVGNIQETILKVQYAFKNSIEAGSEILEFINSNVNMQLDAYGETGAKYYDDSEFVSQMSDEIAAMSEEITATVGQVSEAVQSMAESSQESSEKAEDIRESMRETTKAIEQIAKTAQSQAELAQKLNEMVQKFNI</sequence>
<evidence type="ECO:0000256" key="10">
    <source>
        <dbReference type="SAM" id="Phobius"/>
    </source>
</evidence>
<dbReference type="Pfam" id="PF00672">
    <property type="entry name" value="HAMP"/>
    <property type="match status" value="1"/>
</dbReference>
<feature type="transmembrane region" description="Helical" evidence="10">
    <location>
        <begin position="205"/>
        <end position="227"/>
    </location>
</feature>
<accession>A0A644WRD4</accession>
<gene>
    <name evidence="13" type="primary">mcp4_10</name>
    <name evidence="13" type="ORF">SDC9_52523</name>
</gene>
<evidence type="ECO:0000256" key="9">
    <source>
        <dbReference type="SAM" id="MobiDB-lite"/>
    </source>
</evidence>
<evidence type="ECO:0000313" key="13">
    <source>
        <dbReference type="EMBL" id="MPM06227.1"/>
    </source>
</evidence>
<dbReference type="SMART" id="SM01049">
    <property type="entry name" value="Cache_2"/>
    <property type="match status" value="1"/>
</dbReference>
<feature type="coiled-coil region" evidence="8">
    <location>
        <begin position="29"/>
        <end position="85"/>
    </location>
</feature>
<evidence type="ECO:0000256" key="3">
    <source>
        <dbReference type="ARBA" id="ARBA00022692"/>
    </source>
</evidence>
<keyword evidence="2" id="KW-1003">Cell membrane</keyword>
<name>A0A644WRD4_9ZZZZ</name>
<evidence type="ECO:0000256" key="5">
    <source>
        <dbReference type="ARBA" id="ARBA00023136"/>
    </source>
</evidence>
<feature type="coiled-coil region" evidence="8">
    <location>
        <begin position="369"/>
        <end position="396"/>
    </location>
</feature>
<dbReference type="EMBL" id="VSSQ01001210">
    <property type="protein sequence ID" value="MPM06227.1"/>
    <property type="molecule type" value="Genomic_DNA"/>
</dbReference>
<dbReference type="SUPFAM" id="SSF58104">
    <property type="entry name" value="Methyl-accepting chemotaxis protein (MCP) signaling domain"/>
    <property type="match status" value="1"/>
</dbReference>
<feature type="domain" description="HAMP" evidence="12">
    <location>
        <begin position="230"/>
        <end position="282"/>
    </location>
</feature>
<feature type="domain" description="Methyl-accepting transducer" evidence="11">
    <location>
        <begin position="294"/>
        <end position="552"/>
    </location>
</feature>
<evidence type="ECO:0000259" key="12">
    <source>
        <dbReference type="PROSITE" id="PS50885"/>
    </source>
</evidence>
<reference evidence="13" key="1">
    <citation type="submission" date="2019-08" db="EMBL/GenBank/DDBJ databases">
        <authorList>
            <person name="Kucharzyk K."/>
            <person name="Murdoch R.W."/>
            <person name="Higgins S."/>
            <person name="Loffler F."/>
        </authorList>
    </citation>
    <scope>NUCLEOTIDE SEQUENCE</scope>
</reference>
<feature type="transmembrane region" description="Helical" evidence="10">
    <location>
        <begin position="6"/>
        <end position="29"/>
    </location>
</feature>
<dbReference type="SMART" id="SM00283">
    <property type="entry name" value="MA"/>
    <property type="match status" value="1"/>
</dbReference>
<dbReference type="Gene3D" id="3.30.450.20">
    <property type="entry name" value="PAS domain"/>
    <property type="match status" value="1"/>
</dbReference>
<evidence type="ECO:0000256" key="6">
    <source>
        <dbReference type="ARBA" id="ARBA00023224"/>
    </source>
</evidence>
<dbReference type="PANTHER" id="PTHR32089:SF112">
    <property type="entry name" value="LYSOZYME-LIKE PROTEIN-RELATED"/>
    <property type="match status" value="1"/>
</dbReference>
<evidence type="ECO:0000256" key="1">
    <source>
        <dbReference type="ARBA" id="ARBA00004651"/>
    </source>
</evidence>
<dbReference type="Pfam" id="PF00015">
    <property type="entry name" value="MCPsignal"/>
    <property type="match status" value="1"/>
</dbReference>
<evidence type="ECO:0000259" key="11">
    <source>
        <dbReference type="PROSITE" id="PS50111"/>
    </source>
</evidence>
<evidence type="ECO:0000256" key="4">
    <source>
        <dbReference type="ARBA" id="ARBA00022989"/>
    </source>
</evidence>
<dbReference type="InterPro" id="IPR004089">
    <property type="entry name" value="MCPsignal_dom"/>
</dbReference>
<evidence type="ECO:0000256" key="8">
    <source>
        <dbReference type="SAM" id="Coils"/>
    </source>
</evidence>
<comment type="subcellular location">
    <subcellularLocation>
        <location evidence="1">Cell membrane</location>
        <topology evidence="1">Multi-pass membrane protein</topology>
    </subcellularLocation>
</comment>
<organism evidence="13">
    <name type="scientific">bioreactor metagenome</name>
    <dbReference type="NCBI Taxonomy" id="1076179"/>
    <lineage>
        <taxon>unclassified sequences</taxon>
        <taxon>metagenomes</taxon>
        <taxon>ecological metagenomes</taxon>
    </lineage>
</organism>
<dbReference type="AlphaFoldDB" id="A0A644WRD4"/>
<feature type="compositionally biased region" description="Basic and acidic residues" evidence="9">
    <location>
        <begin position="544"/>
        <end position="558"/>
    </location>
</feature>
<feature type="region of interest" description="Disordered" evidence="9">
    <location>
        <begin position="535"/>
        <end position="558"/>
    </location>
</feature>
<dbReference type="Gene3D" id="1.10.8.500">
    <property type="entry name" value="HAMP domain in histidine kinase"/>
    <property type="match status" value="1"/>
</dbReference>
<dbReference type="GO" id="GO:0005886">
    <property type="term" value="C:plasma membrane"/>
    <property type="evidence" value="ECO:0007669"/>
    <property type="project" value="UniProtKB-SubCell"/>
</dbReference>
<comment type="caution">
    <text evidence="13">The sequence shown here is derived from an EMBL/GenBank/DDBJ whole genome shotgun (WGS) entry which is preliminary data.</text>
</comment>
<evidence type="ECO:0000256" key="7">
    <source>
        <dbReference type="ARBA" id="ARBA00029447"/>
    </source>
</evidence>
<evidence type="ECO:0000256" key="2">
    <source>
        <dbReference type="ARBA" id="ARBA00022475"/>
    </source>
</evidence>
<keyword evidence="3 10" id="KW-0812">Transmembrane</keyword>
<dbReference type="CDD" id="cd06225">
    <property type="entry name" value="HAMP"/>
    <property type="match status" value="1"/>
</dbReference>
<comment type="similarity">
    <text evidence="7">Belongs to the methyl-accepting chemotaxis (MCP) protein family.</text>
</comment>
<dbReference type="GO" id="GO:0007165">
    <property type="term" value="P:signal transduction"/>
    <property type="evidence" value="ECO:0007669"/>
    <property type="project" value="UniProtKB-KW"/>
</dbReference>
<dbReference type="PANTHER" id="PTHR32089">
    <property type="entry name" value="METHYL-ACCEPTING CHEMOTAXIS PROTEIN MCPB"/>
    <property type="match status" value="1"/>
</dbReference>
<keyword evidence="6" id="KW-0807">Transducer</keyword>
<proteinExistence type="inferred from homology"/>
<dbReference type="Pfam" id="PF17200">
    <property type="entry name" value="sCache_2"/>
    <property type="match status" value="1"/>
</dbReference>
<dbReference type="PROSITE" id="PS50885">
    <property type="entry name" value="HAMP"/>
    <property type="match status" value="1"/>
</dbReference>
<keyword evidence="4 10" id="KW-1133">Transmembrane helix</keyword>
<keyword evidence="5 10" id="KW-0472">Membrane</keyword>
<dbReference type="InterPro" id="IPR003660">
    <property type="entry name" value="HAMP_dom"/>
</dbReference>
<protein>
    <submittedName>
        <fullName evidence="13">Methyl-accepting chemotaxis protein 4</fullName>
    </submittedName>
</protein>
<keyword evidence="8" id="KW-0175">Coiled coil</keyword>
<dbReference type="Gene3D" id="1.10.287.950">
    <property type="entry name" value="Methyl-accepting chemotaxis protein"/>
    <property type="match status" value="1"/>
</dbReference>
<dbReference type="SMART" id="SM00304">
    <property type="entry name" value="HAMP"/>
    <property type="match status" value="2"/>
</dbReference>
<dbReference type="PROSITE" id="PS50111">
    <property type="entry name" value="CHEMOTAXIS_TRANSDUC_2"/>
    <property type="match status" value="1"/>
</dbReference>
<dbReference type="InterPro" id="IPR033480">
    <property type="entry name" value="sCache_2"/>
</dbReference>